<dbReference type="InterPro" id="IPR052341">
    <property type="entry name" value="LOG_family_nucleotidases"/>
</dbReference>
<comment type="catalytic activity">
    <reaction evidence="1">
        <text>AMP + H2O = D-ribose 5-phosphate + adenine</text>
        <dbReference type="Rhea" id="RHEA:20129"/>
        <dbReference type="ChEBI" id="CHEBI:15377"/>
        <dbReference type="ChEBI" id="CHEBI:16708"/>
        <dbReference type="ChEBI" id="CHEBI:78346"/>
        <dbReference type="ChEBI" id="CHEBI:456215"/>
        <dbReference type="EC" id="3.2.2.4"/>
    </reaction>
</comment>
<dbReference type="GO" id="GO:0009691">
    <property type="term" value="P:cytokinin biosynthetic process"/>
    <property type="evidence" value="ECO:0007669"/>
    <property type="project" value="InterPro"/>
</dbReference>
<organism evidence="5 6">
    <name type="scientific">Enhydrobacter aerosaccus</name>
    <dbReference type="NCBI Taxonomy" id="225324"/>
    <lineage>
        <taxon>Bacteria</taxon>
        <taxon>Pseudomonadati</taxon>
        <taxon>Pseudomonadota</taxon>
        <taxon>Alphaproteobacteria</taxon>
        <taxon>Hyphomicrobiales</taxon>
        <taxon>Enhydrobacter</taxon>
    </lineage>
</organism>
<dbReference type="NCBIfam" id="TIGR00730">
    <property type="entry name" value="Rossman fold protein, TIGR00730 family"/>
    <property type="match status" value="1"/>
</dbReference>
<dbReference type="Gene3D" id="3.40.50.450">
    <property type="match status" value="1"/>
</dbReference>
<sequence>MSAPPPSPAGGEPPAPPDPTRREQALPSEKPKHPADDPAAAEALRRLLASPTYREADRDLDFLQEEDTRGLRLQLEYLKADTLLREQNVANTIVVFGSTRIDEHRAAERRVAECAERLAADPNDKGLQRRHAIALRLRDKSKYYEVARELGRIVGGFIDRTYGGRTLIMTGGGPGIMEAANRGAHDVGAPSIGLNISLPREQFPNPYVTPEFCLKFRYFALRKFHFALRAKALIVFPGGFGTMDELFEILELSQTRKMPPVPVVLVGEEYWRRVFNADFLVEEGVIEPEDRELFWFAESAQEIWRGILKWHEMKGEPLCPDVGWTT</sequence>
<dbReference type="RefSeq" id="WP_085936771.1">
    <property type="nucleotide sequence ID" value="NZ_FUWJ01000009.1"/>
</dbReference>
<dbReference type="EMBL" id="FUWJ01000009">
    <property type="protein sequence ID" value="SKA30781.1"/>
    <property type="molecule type" value="Genomic_DNA"/>
</dbReference>
<dbReference type="OrthoDB" id="9801098at2"/>
<feature type="region of interest" description="Disordered" evidence="4">
    <location>
        <begin position="1"/>
        <end position="39"/>
    </location>
</feature>
<dbReference type="PANTHER" id="PTHR43393:SF3">
    <property type="entry name" value="LYSINE DECARBOXYLASE-LIKE PROTEIN"/>
    <property type="match status" value="1"/>
</dbReference>
<dbReference type="PANTHER" id="PTHR43393">
    <property type="entry name" value="CYTOKININ RIBOSIDE 5'-MONOPHOSPHATE PHOSPHORIBOHYDROLASE"/>
    <property type="match status" value="1"/>
</dbReference>
<protein>
    <recommendedName>
        <fullName evidence="3">AMP nucleosidase</fullName>
        <ecNumber evidence="2">3.2.2.4</ecNumber>
    </recommendedName>
    <alternativeName>
        <fullName evidence="3">AMP nucleosidase</fullName>
    </alternativeName>
</protein>
<dbReference type="SUPFAM" id="SSF102405">
    <property type="entry name" value="MCP/YpsA-like"/>
    <property type="match status" value="1"/>
</dbReference>
<evidence type="ECO:0000256" key="4">
    <source>
        <dbReference type="SAM" id="MobiDB-lite"/>
    </source>
</evidence>
<dbReference type="AlphaFoldDB" id="A0A1T4SSC4"/>
<proteinExistence type="predicted"/>
<dbReference type="Pfam" id="PF03641">
    <property type="entry name" value="Lysine_decarbox"/>
    <property type="match status" value="1"/>
</dbReference>
<evidence type="ECO:0000256" key="1">
    <source>
        <dbReference type="ARBA" id="ARBA00000274"/>
    </source>
</evidence>
<dbReference type="InterPro" id="IPR031100">
    <property type="entry name" value="LOG_fam"/>
</dbReference>
<name>A0A1T4SSC4_9HYPH</name>
<dbReference type="EC" id="3.2.2.4" evidence="2"/>
<feature type="compositionally biased region" description="Basic and acidic residues" evidence="4">
    <location>
        <begin position="19"/>
        <end position="36"/>
    </location>
</feature>
<evidence type="ECO:0000313" key="5">
    <source>
        <dbReference type="EMBL" id="SKA30781.1"/>
    </source>
</evidence>
<dbReference type="Proteomes" id="UP000190092">
    <property type="component" value="Unassembled WGS sequence"/>
</dbReference>
<gene>
    <name evidence="5" type="ORF">SAMN02745126_05022</name>
</gene>
<evidence type="ECO:0000256" key="2">
    <source>
        <dbReference type="ARBA" id="ARBA00011985"/>
    </source>
</evidence>
<dbReference type="InterPro" id="IPR005269">
    <property type="entry name" value="LOG"/>
</dbReference>
<accession>A0A1T4SSC4</accession>
<evidence type="ECO:0000256" key="3">
    <source>
        <dbReference type="ARBA" id="ARBA00031983"/>
    </source>
</evidence>
<feature type="compositionally biased region" description="Pro residues" evidence="4">
    <location>
        <begin position="1"/>
        <end position="18"/>
    </location>
</feature>
<keyword evidence="6" id="KW-1185">Reference proteome</keyword>
<dbReference type="GO" id="GO:0005829">
    <property type="term" value="C:cytosol"/>
    <property type="evidence" value="ECO:0007669"/>
    <property type="project" value="TreeGrafter"/>
</dbReference>
<dbReference type="STRING" id="225324.SAMN02745126_05022"/>
<reference evidence="6" key="1">
    <citation type="submission" date="2017-02" db="EMBL/GenBank/DDBJ databases">
        <authorList>
            <person name="Varghese N."/>
            <person name="Submissions S."/>
        </authorList>
    </citation>
    <scope>NUCLEOTIDE SEQUENCE [LARGE SCALE GENOMIC DNA]</scope>
    <source>
        <strain evidence="6">ATCC 27094</strain>
    </source>
</reference>
<evidence type="ECO:0000313" key="6">
    <source>
        <dbReference type="Proteomes" id="UP000190092"/>
    </source>
</evidence>
<dbReference type="GO" id="GO:0008714">
    <property type="term" value="F:AMP nucleosidase activity"/>
    <property type="evidence" value="ECO:0007669"/>
    <property type="project" value="UniProtKB-EC"/>
</dbReference>